<organism evidence="2 3">
    <name type="scientific">Oceanithermus profundus (strain DSM 14977 / NBRC 100410 / VKM B-2274 / 506)</name>
    <dbReference type="NCBI Taxonomy" id="670487"/>
    <lineage>
        <taxon>Bacteria</taxon>
        <taxon>Thermotogati</taxon>
        <taxon>Deinococcota</taxon>
        <taxon>Deinococci</taxon>
        <taxon>Thermales</taxon>
        <taxon>Thermaceae</taxon>
        <taxon>Oceanithermus</taxon>
    </lineage>
</organism>
<dbReference type="STRING" id="670487.Ocepr_0929"/>
<reference evidence="2 3" key="2">
    <citation type="journal article" date="2011" name="Stand. Genomic Sci.">
        <title>Complete genome sequence of Oceanithermus profundus type strain (506).</title>
        <authorList>
            <person name="Pati A."/>
            <person name="Zhang X."/>
            <person name="Lapidus A."/>
            <person name="Nolan M."/>
            <person name="Lucas S."/>
            <person name="Del Rio T.G."/>
            <person name="Tice H."/>
            <person name="Cheng J.F."/>
            <person name="Tapia R."/>
            <person name="Han C."/>
            <person name="Goodwin L."/>
            <person name="Pitluck S."/>
            <person name="Liolios K."/>
            <person name="Pagani I."/>
            <person name="Ivanova N."/>
            <person name="Mavromatis K."/>
            <person name="Chen A."/>
            <person name="Palaniappan K."/>
            <person name="Hauser L."/>
            <person name="Jeffries C.D."/>
            <person name="Brambilla E.M."/>
            <person name="Rohl A."/>
            <person name="Mwirichia R."/>
            <person name="Rohde M."/>
            <person name="Tindall B.J."/>
            <person name="Sikorski J."/>
            <person name="Wirth R."/>
            <person name="Goker M."/>
            <person name="Woyke T."/>
            <person name="Detter J.C."/>
            <person name="Bristow J."/>
            <person name="Eisen J.A."/>
            <person name="Markowitz V."/>
            <person name="Hugenholtz P."/>
            <person name="Kyrpides N.C."/>
            <person name="Klenk H.P."/>
            <person name="Land M."/>
        </authorList>
    </citation>
    <scope>NUCLEOTIDE SEQUENCE [LARGE SCALE GENOMIC DNA]</scope>
    <source>
        <strain evidence="3">DSM 14977 / NBRC 100410 / VKM B-2274 / 506</strain>
    </source>
</reference>
<evidence type="ECO:0000256" key="1">
    <source>
        <dbReference type="SAM" id="SignalP"/>
    </source>
</evidence>
<name>E4U7D7_OCEP5</name>
<dbReference type="OrthoDB" id="4947318at2"/>
<accession>E4U7D7</accession>
<reference evidence="3" key="1">
    <citation type="submission" date="2010-11" db="EMBL/GenBank/DDBJ databases">
        <title>The complete sequence of chromosome of Oceanithermus profundus DSM 14977.</title>
        <authorList>
            <consortium name="US DOE Joint Genome Institute (JGI-PGF)"/>
            <person name="Lucas S."/>
            <person name="Copeland A."/>
            <person name="Lapidus A."/>
            <person name="Bruce D."/>
            <person name="Goodwin L."/>
            <person name="Pitluck S."/>
            <person name="Kyrpides N."/>
            <person name="Mavromatis K."/>
            <person name="Pagani I."/>
            <person name="Ivanova N."/>
            <person name="Zhang X."/>
            <person name="Brettin T."/>
            <person name="Detter J.C."/>
            <person name="Tapia R."/>
            <person name="Han C."/>
            <person name="Land M."/>
            <person name="Hauser L."/>
            <person name="Markowitz V."/>
            <person name="Cheng J.-F."/>
            <person name="Hugenholtz P."/>
            <person name="Woyke T."/>
            <person name="Wu D."/>
            <person name="Tindall B."/>
            <person name="Faehnrich R."/>
            <person name="Brambilla E."/>
            <person name="Klenk H.-P."/>
            <person name="Eisen J.A."/>
        </authorList>
    </citation>
    <scope>NUCLEOTIDE SEQUENCE [LARGE SCALE GENOMIC DNA]</scope>
    <source>
        <strain evidence="3">DSM 14977 / NBRC 100410 / VKM B-2274 / 506</strain>
    </source>
</reference>
<proteinExistence type="predicted"/>
<dbReference type="HOGENOM" id="CLU_437950_0_0_0"/>
<evidence type="ECO:0000313" key="3">
    <source>
        <dbReference type="Proteomes" id="UP000008722"/>
    </source>
</evidence>
<dbReference type="AlphaFoldDB" id="E4U7D7"/>
<feature type="chain" id="PRO_5003187688" evidence="1">
    <location>
        <begin position="22"/>
        <end position="626"/>
    </location>
</feature>
<gene>
    <name evidence="2" type="ordered locus">Ocepr_0929</name>
</gene>
<sequence length="626" mass="68880" precursor="true">MRLRTALLGAVLGALLAPASAFGPPPARLDDLARINAAGLRPVSEAYVLGEAQFFLETTSVSEFVRLYEDGPEPAGDRFAGLEGSSPAGEAFRVAKPLRVDAPFGPDTPMPADGPLAGALERLAERKLREWKIEASDPERGRWLEQIKRWYWQDALRQAGPWFLVPFVNQAGACVALFEYPAWWHEGGTSFSLTACPERGYLTRAAAQRLLERFGLGPAGPLRPLRGLGIPRGGVMPRTCYERAFALDPDKGVWTDGRYAVDLRYGTAYRVRPRFDPEPAAEPPVAAPHYRSGDDPLRIVAPYALEPLLCTDAVPDAPLEPVAAPGEPPPLEGAVAWLPRQAEKLEAITEEDLLPWLRQLWGSSLTIQNLRDVVQGAENRARLDRYDPETPALDALEVYPLLRVGSLVRLPERPPERGLDRLLSDQAATSLQRLFARYGVELSHDQARAQVWTALRIQTGPEFYVPLRDPESGRCLALLAVPALRESESVGGGYALMECPSPAGPLDEEEARARLSELGASPAHRLELVRLPTRQDGRYRSCDALLFDGPFWSDGRWAVHAFSGHVYRILPRGKDWLRDPPPPYLQAADVVMDGEVETYLGALLPLRLEPENCPPPAPPGPQPGVR</sequence>
<dbReference type="Proteomes" id="UP000008722">
    <property type="component" value="Chromosome"/>
</dbReference>
<dbReference type="RefSeq" id="WP_013457556.1">
    <property type="nucleotide sequence ID" value="NC_014761.1"/>
</dbReference>
<feature type="signal peptide" evidence="1">
    <location>
        <begin position="1"/>
        <end position="21"/>
    </location>
</feature>
<dbReference type="KEGG" id="opr:Ocepr_0929"/>
<dbReference type="EMBL" id="CP002361">
    <property type="protein sequence ID" value="ADR36386.1"/>
    <property type="molecule type" value="Genomic_DNA"/>
</dbReference>
<protein>
    <submittedName>
        <fullName evidence="2">Uncharacterized protein</fullName>
    </submittedName>
</protein>
<keyword evidence="1" id="KW-0732">Signal</keyword>
<evidence type="ECO:0000313" key="2">
    <source>
        <dbReference type="EMBL" id="ADR36386.1"/>
    </source>
</evidence>
<keyword evidence="3" id="KW-1185">Reference proteome</keyword>